<evidence type="ECO:0000313" key="3">
    <source>
        <dbReference type="Proteomes" id="UP001642409"/>
    </source>
</evidence>
<name>A0AA86Q1E7_9EUKA</name>
<accession>A0AA86Q1E7</accession>
<dbReference type="EMBL" id="CAXDID020000155">
    <property type="protein sequence ID" value="CAL6042893.1"/>
    <property type="molecule type" value="Genomic_DNA"/>
</dbReference>
<organism evidence="1">
    <name type="scientific">Hexamita inflata</name>
    <dbReference type="NCBI Taxonomy" id="28002"/>
    <lineage>
        <taxon>Eukaryota</taxon>
        <taxon>Metamonada</taxon>
        <taxon>Diplomonadida</taxon>
        <taxon>Hexamitidae</taxon>
        <taxon>Hexamitinae</taxon>
        <taxon>Hexamita</taxon>
    </lineage>
</organism>
<gene>
    <name evidence="1" type="ORF">HINF_LOCUS35453</name>
    <name evidence="2" type="ORF">HINF_LOCUS39810</name>
</gene>
<dbReference type="EMBL" id="CATOUU010000782">
    <property type="protein sequence ID" value="CAI9947808.1"/>
    <property type="molecule type" value="Genomic_DNA"/>
</dbReference>
<dbReference type="AlphaFoldDB" id="A0AA86Q1E7"/>
<reference evidence="2 3" key="2">
    <citation type="submission" date="2024-07" db="EMBL/GenBank/DDBJ databases">
        <authorList>
            <person name="Akdeniz Z."/>
        </authorList>
    </citation>
    <scope>NUCLEOTIDE SEQUENCE [LARGE SCALE GENOMIC DNA]</scope>
</reference>
<reference evidence="1" key="1">
    <citation type="submission" date="2023-06" db="EMBL/GenBank/DDBJ databases">
        <authorList>
            <person name="Kurt Z."/>
        </authorList>
    </citation>
    <scope>NUCLEOTIDE SEQUENCE</scope>
</reference>
<evidence type="ECO:0000313" key="2">
    <source>
        <dbReference type="EMBL" id="CAL6042893.1"/>
    </source>
</evidence>
<proteinExistence type="predicted"/>
<protein>
    <submittedName>
        <fullName evidence="2">Hypothetical_protein</fullName>
    </submittedName>
</protein>
<evidence type="ECO:0000313" key="1">
    <source>
        <dbReference type="EMBL" id="CAI9947808.1"/>
    </source>
</evidence>
<dbReference type="Proteomes" id="UP001642409">
    <property type="component" value="Unassembled WGS sequence"/>
</dbReference>
<keyword evidence="3" id="KW-1185">Reference proteome</keyword>
<sequence length="287" mass="32694">MSEPIYINLETLRVAADTLVPRFIPAIPKIVTKITSEVNNVSSSGTNLGFCTTSQFGREQSALGHTLERCDLIKKVGFVGRLQGLGPNSCASTEIKGCLKYSREPAALWECARLRTILESATCRCTWKRLALDQVVKARLMLLQSDWSRQFCADKGGDVYAELEGLRHRTVWPQNQKCTQVLKRESFAKEVSQIAQKIASELVLSNHSIYCSQFSGLSIQRHNRTQYDRILLRRFLLNSNRNSALHMANSIQARTKASFFQQRHWKSPTYHGQRRCHDNTKRQTTLF</sequence>
<comment type="caution">
    <text evidence="1">The sequence shown here is derived from an EMBL/GenBank/DDBJ whole genome shotgun (WGS) entry which is preliminary data.</text>
</comment>